<dbReference type="EMBL" id="JAUNZN010000003">
    <property type="protein sequence ID" value="KAK4824270.1"/>
    <property type="molecule type" value="Genomic_DNA"/>
</dbReference>
<gene>
    <name evidence="1" type="ORF">QYF61_012830</name>
</gene>
<protein>
    <submittedName>
        <fullName evidence="1">Uncharacterized protein</fullName>
    </submittedName>
</protein>
<name>A0AAN7S0X9_MYCAM</name>
<comment type="caution">
    <text evidence="1">The sequence shown here is derived from an EMBL/GenBank/DDBJ whole genome shotgun (WGS) entry which is preliminary data.</text>
</comment>
<accession>A0AAN7S0X9</accession>
<dbReference type="Proteomes" id="UP001333110">
    <property type="component" value="Unassembled WGS sequence"/>
</dbReference>
<organism evidence="1 2">
    <name type="scientific">Mycteria americana</name>
    <name type="common">Wood stork</name>
    <dbReference type="NCBI Taxonomy" id="33587"/>
    <lineage>
        <taxon>Eukaryota</taxon>
        <taxon>Metazoa</taxon>
        <taxon>Chordata</taxon>
        <taxon>Craniata</taxon>
        <taxon>Vertebrata</taxon>
        <taxon>Euteleostomi</taxon>
        <taxon>Archelosauria</taxon>
        <taxon>Archosauria</taxon>
        <taxon>Dinosauria</taxon>
        <taxon>Saurischia</taxon>
        <taxon>Theropoda</taxon>
        <taxon>Coelurosauria</taxon>
        <taxon>Aves</taxon>
        <taxon>Neognathae</taxon>
        <taxon>Neoaves</taxon>
        <taxon>Aequornithes</taxon>
        <taxon>Ciconiiformes</taxon>
        <taxon>Ciconiidae</taxon>
        <taxon>Mycteria</taxon>
    </lineage>
</organism>
<proteinExistence type="predicted"/>
<evidence type="ECO:0000313" key="1">
    <source>
        <dbReference type="EMBL" id="KAK4824270.1"/>
    </source>
</evidence>
<dbReference type="AlphaFoldDB" id="A0AAN7S0X9"/>
<sequence>MAAAGVRGWQRTSCRERGKGLEITGREQSVFIDCAPNVYTHSTLRVINLGYRKDTTLLGSFLVTYGSYPSIQSSLQKYGGMKTEVDFRLLYQHWLLQCEHPVSDCRYWKAAIRSPQSLLLSRLDNPKSLSLSSLERYSSPLIIFVALLWTRSNRSMSFLCWGSQSWTQYCRSVLNPFSAQPVFVLGIAPTHVQDLTLGLVELHFARADLSSLSTSLWMASLPSSVSTAPYSLVSSANLLRVHSVPLSMLPKKMLNSTGPSTDP</sequence>
<reference evidence="1 2" key="1">
    <citation type="journal article" date="2023" name="J. Hered.">
        <title>Chromosome-level genome of the wood stork (Mycteria americana) provides insight into avian chromosome evolution.</title>
        <authorList>
            <person name="Flamio R. Jr."/>
            <person name="Ramstad K.M."/>
        </authorList>
    </citation>
    <scope>NUCLEOTIDE SEQUENCE [LARGE SCALE GENOMIC DNA]</scope>
    <source>
        <strain evidence="1">JAX WOST 10</strain>
    </source>
</reference>
<keyword evidence="2" id="KW-1185">Reference proteome</keyword>
<evidence type="ECO:0000313" key="2">
    <source>
        <dbReference type="Proteomes" id="UP001333110"/>
    </source>
</evidence>